<evidence type="ECO:0000313" key="2">
    <source>
        <dbReference type="EMBL" id="MDN3689081.1"/>
    </source>
</evidence>
<dbReference type="RefSeq" id="WP_163386534.1">
    <property type="nucleotide sequence ID" value="NZ_JAUFQS010000017.1"/>
</dbReference>
<keyword evidence="3" id="KW-1185">Reference proteome</keyword>
<dbReference type="PANTHER" id="PTHR43196">
    <property type="entry name" value="SULFATE ADENYLYLTRANSFERASE SUBUNIT 2"/>
    <property type="match status" value="1"/>
</dbReference>
<dbReference type="EMBL" id="JAUFQS010000017">
    <property type="protein sequence ID" value="MDN3689081.1"/>
    <property type="molecule type" value="Genomic_DNA"/>
</dbReference>
<dbReference type="Pfam" id="PF01507">
    <property type="entry name" value="PAPS_reduct"/>
    <property type="match status" value="1"/>
</dbReference>
<reference evidence="3" key="1">
    <citation type="journal article" date="2019" name="Int. J. Syst. Evol. Microbiol.">
        <title>The Global Catalogue of Microorganisms (GCM) 10K type strain sequencing project: providing services to taxonomists for standard genome sequencing and annotation.</title>
        <authorList>
            <consortium name="The Broad Institute Genomics Platform"/>
            <consortium name="The Broad Institute Genome Sequencing Center for Infectious Disease"/>
            <person name="Wu L."/>
            <person name="Ma J."/>
        </authorList>
    </citation>
    <scope>NUCLEOTIDE SEQUENCE [LARGE SCALE GENOMIC DNA]</scope>
    <source>
        <strain evidence="3">CECT 7706</strain>
    </source>
</reference>
<dbReference type="InterPro" id="IPR014729">
    <property type="entry name" value="Rossmann-like_a/b/a_fold"/>
</dbReference>
<dbReference type="Gene3D" id="3.40.50.620">
    <property type="entry name" value="HUPs"/>
    <property type="match status" value="1"/>
</dbReference>
<organism evidence="2 3">
    <name type="scientific">Cyclobacterium jeungdonense</name>
    <dbReference type="NCBI Taxonomy" id="708087"/>
    <lineage>
        <taxon>Bacteria</taxon>
        <taxon>Pseudomonadati</taxon>
        <taxon>Bacteroidota</taxon>
        <taxon>Cytophagia</taxon>
        <taxon>Cytophagales</taxon>
        <taxon>Cyclobacteriaceae</taxon>
        <taxon>Cyclobacterium</taxon>
    </lineage>
</organism>
<dbReference type="SUPFAM" id="SSF52402">
    <property type="entry name" value="Adenine nucleotide alpha hydrolases-like"/>
    <property type="match status" value="1"/>
</dbReference>
<evidence type="ECO:0000313" key="3">
    <source>
        <dbReference type="Proteomes" id="UP001236663"/>
    </source>
</evidence>
<name>A0ABT8C9C2_9BACT</name>
<proteinExistence type="predicted"/>
<gene>
    <name evidence="2" type="ORF">QWZ15_14675</name>
</gene>
<dbReference type="InterPro" id="IPR050128">
    <property type="entry name" value="Sulfate_adenylyltrnsfr_sub2"/>
</dbReference>
<protein>
    <submittedName>
        <fullName evidence="2">Phosphoadenosine phosphosulfate reductase family protein</fullName>
    </submittedName>
</protein>
<dbReference type="Proteomes" id="UP001236663">
    <property type="component" value="Unassembled WGS sequence"/>
</dbReference>
<dbReference type="PANTHER" id="PTHR43196:SF2">
    <property type="entry name" value="PHOSPHOADENOSINE PHOSPHOSULFATE REDUCTASE"/>
    <property type="match status" value="1"/>
</dbReference>
<comment type="caution">
    <text evidence="2">The sequence shown here is derived from an EMBL/GenBank/DDBJ whole genome shotgun (WGS) entry which is preliminary data.</text>
</comment>
<sequence>MRQQLNFFESQRTTFNEQLELTIQSLKAYGEKYDHWVIAWSGGKDSTALVTLVVYLIESGQIPAPKKLTVLFADTRMEIPPLFFSAQGIMKQLRERGIRVETVMAPMDDRFFVYMMGRGVPPPSNTFRWCTPKIKVEPMMARLREMHQQTGKKFLLLTGVRQGESAKRDGRIAMSCGKDGAECGQGWYQVSASDDICDKLAPLLHWRVCSVWDWLSLFAPMERHGSWKTALLADVYGGEEAEEINARTGCIGCPLASKDKGLMVVIKIAEYNYLAPLMELKKLYRELKKPRWRKRKTEWQYKSDGSLSKNQNRMGPLTMEARKMALYTILKIQQRVNLQAKAENKPRIDIINIHEVIRINELIAKNTWPRGWTGKEEKGDFPFIQRFNDGNVQSDLFIKPSEISI</sequence>
<accession>A0ABT8C9C2</accession>
<feature type="domain" description="Phosphoadenosine phosphosulphate reductase" evidence="1">
    <location>
        <begin position="36"/>
        <end position="216"/>
    </location>
</feature>
<dbReference type="InterPro" id="IPR002500">
    <property type="entry name" value="PAPS_reduct_dom"/>
</dbReference>
<evidence type="ECO:0000259" key="1">
    <source>
        <dbReference type="Pfam" id="PF01507"/>
    </source>
</evidence>